<keyword evidence="1 2" id="KW-0732">Signal</keyword>
<feature type="signal peptide" evidence="2">
    <location>
        <begin position="1"/>
        <end position="24"/>
    </location>
</feature>
<dbReference type="InterPro" id="IPR005084">
    <property type="entry name" value="CBM6"/>
</dbReference>
<accession>A0ABW0QZK9</accession>
<name>A0ABW0QZK9_9BACL</name>
<organism evidence="4 5">
    <name type="scientific">Cohnella yongneupensis</name>
    <dbReference type="NCBI Taxonomy" id="425006"/>
    <lineage>
        <taxon>Bacteria</taxon>
        <taxon>Bacillati</taxon>
        <taxon>Bacillota</taxon>
        <taxon>Bacilli</taxon>
        <taxon>Bacillales</taxon>
        <taxon>Paenibacillaceae</taxon>
        <taxon>Cohnella</taxon>
    </lineage>
</organism>
<feature type="chain" id="PRO_5046399675" evidence="2">
    <location>
        <begin position="25"/>
        <end position="855"/>
    </location>
</feature>
<dbReference type="PANTHER" id="PTHR43863">
    <property type="entry name" value="HYDROLASE, PUTATIVE (AFU_ORTHOLOGUE AFUA_1G03140)-RELATED"/>
    <property type="match status" value="1"/>
</dbReference>
<feature type="domain" description="CBM6" evidence="3">
    <location>
        <begin position="463"/>
        <end position="588"/>
    </location>
</feature>
<feature type="domain" description="CBM6" evidence="3">
    <location>
        <begin position="728"/>
        <end position="853"/>
    </location>
</feature>
<sequence length="855" mass="90349">MIKASRLALTLGLSLLCAVGTALPAVVMPSTTYAAVQSVTVDLSQTLGAPTNRATGFLYGLSENGTAPAGALLTDIKPKLFRGGGAGLSGGAWAVGGYNGYLPRFNSVLAQYNRANAIGAKYQILVSDVWGSDGRTIPDNNQPIFPGDNGSWTSWTNFLTQLVNDKKANNMTNARYDIWNEPDGDYFWPRSDAQYSEMWKRSVQTIRSLDPNAVIVGPGYGGFNATQLGNWLDYAKTNNVLPDILDWHFSADPVADVQTAQGLLAARNITSISGMTIGEYIWSAEQNAGYTAWYIARLEKSGVLGANHAIWDHCCDQGMLDDILTTNGQKKGQWWTYKSYADMSGSLVATTPSANIDGVASKDATKHSALILLGNKGGVTGDIDVNVNRFDTASYLIGSNGKAHVVVTWINNLDPVSAPTVTQTFDATVVNNAIKVTIPWNYSLDAYSIAITPSDGSQQPTSSVYEAENATLSGGAKVMTDHTGYTGTGFVAGYEFQGPSTQFAVSAASGGNYGVELRYANGSGAAKALSVYVNGVKIKQTSVPATANWDTWGTKTETLSLQSGGNTIAYKFESGDSGPVNLDKITLYAPQTPTSSAIPGKIEAESYSGMFGIQTETTSDTGGGMNVGWIDANDWMDYGVNVQATGAYTASFRVASPNSGGQLQLRDSTGSALATITVPNTGGWQTWTTVNATISLPAGNQILRLYVVTGGFNVNWVDYAASTAPPTFVYQAETATLSGGAKAMNDHSGYTGTGFVAGYEPQGASTQFAVNASAQGNYAVELRYANGSGTARTLSIYVNGTKIKQTTLASTANWDTWGLKTETLSLQSGNNTIAYKFDAGDNGLVNLDKITLTGP</sequence>
<gene>
    <name evidence="4" type="ORF">ACFPQ4_10475</name>
</gene>
<dbReference type="CDD" id="cd04083">
    <property type="entry name" value="CBM35_Lmo2446-like"/>
    <property type="match status" value="2"/>
</dbReference>
<proteinExistence type="predicted"/>
<dbReference type="InterPro" id="IPR017853">
    <property type="entry name" value="GH"/>
</dbReference>
<dbReference type="PROSITE" id="PS51175">
    <property type="entry name" value="CBM6"/>
    <property type="match status" value="3"/>
</dbReference>
<keyword evidence="5" id="KW-1185">Reference proteome</keyword>
<dbReference type="PANTHER" id="PTHR43863:SF2">
    <property type="entry name" value="MALTASE-GLUCOAMYLASE"/>
    <property type="match status" value="1"/>
</dbReference>
<dbReference type="InterPro" id="IPR006584">
    <property type="entry name" value="Cellulose-bd_IV"/>
</dbReference>
<dbReference type="EMBL" id="JBHSNC010000031">
    <property type="protein sequence ID" value="MFC5529868.1"/>
    <property type="molecule type" value="Genomic_DNA"/>
</dbReference>
<evidence type="ECO:0000313" key="5">
    <source>
        <dbReference type="Proteomes" id="UP001596108"/>
    </source>
</evidence>
<dbReference type="CDD" id="cd04080">
    <property type="entry name" value="CBM6_cellulase-like"/>
    <property type="match status" value="1"/>
</dbReference>
<evidence type="ECO:0000259" key="3">
    <source>
        <dbReference type="PROSITE" id="PS51175"/>
    </source>
</evidence>
<evidence type="ECO:0000256" key="1">
    <source>
        <dbReference type="ARBA" id="ARBA00022729"/>
    </source>
</evidence>
<evidence type="ECO:0000256" key="2">
    <source>
        <dbReference type="SAM" id="SignalP"/>
    </source>
</evidence>
<reference evidence="5" key="1">
    <citation type="journal article" date="2019" name="Int. J. Syst. Evol. Microbiol.">
        <title>The Global Catalogue of Microorganisms (GCM) 10K type strain sequencing project: providing services to taxonomists for standard genome sequencing and annotation.</title>
        <authorList>
            <consortium name="The Broad Institute Genomics Platform"/>
            <consortium name="The Broad Institute Genome Sequencing Center for Infectious Disease"/>
            <person name="Wu L."/>
            <person name="Ma J."/>
        </authorList>
    </citation>
    <scope>NUCLEOTIDE SEQUENCE [LARGE SCALE GENOMIC DNA]</scope>
    <source>
        <strain evidence="5">CGMCC 1.18578</strain>
    </source>
</reference>
<dbReference type="RefSeq" id="WP_378111791.1">
    <property type="nucleotide sequence ID" value="NZ_JBHSNC010000031.1"/>
</dbReference>
<dbReference type="SUPFAM" id="SSF49785">
    <property type="entry name" value="Galactose-binding domain-like"/>
    <property type="match status" value="3"/>
</dbReference>
<protein>
    <submittedName>
        <fullName evidence="4">Carbohydrate-binding protein</fullName>
    </submittedName>
</protein>
<feature type="domain" description="CBM6" evidence="3">
    <location>
        <begin position="600"/>
        <end position="720"/>
    </location>
</feature>
<dbReference type="Gene3D" id="2.60.120.260">
    <property type="entry name" value="Galactose-binding domain-like"/>
    <property type="match status" value="3"/>
</dbReference>
<dbReference type="Pfam" id="PF03422">
    <property type="entry name" value="CBM_6"/>
    <property type="match status" value="3"/>
</dbReference>
<dbReference type="SUPFAM" id="SSF51445">
    <property type="entry name" value="(Trans)glycosidases"/>
    <property type="match status" value="1"/>
</dbReference>
<dbReference type="InterPro" id="IPR051816">
    <property type="entry name" value="Glycosyl_Hydrolase_31"/>
</dbReference>
<comment type="caution">
    <text evidence="4">The sequence shown here is derived from an EMBL/GenBank/DDBJ whole genome shotgun (WGS) entry which is preliminary data.</text>
</comment>
<dbReference type="Proteomes" id="UP001596108">
    <property type="component" value="Unassembled WGS sequence"/>
</dbReference>
<dbReference type="SMART" id="SM00606">
    <property type="entry name" value="CBD_IV"/>
    <property type="match status" value="3"/>
</dbReference>
<dbReference type="InterPro" id="IPR008979">
    <property type="entry name" value="Galactose-bd-like_sf"/>
</dbReference>
<dbReference type="Gene3D" id="3.20.20.80">
    <property type="entry name" value="Glycosidases"/>
    <property type="match status" value="1"/>
</dbReference>
<evidence type="ECO:0000313" key="4">
    <source>
        <dbReference type="EMBL" id="MFC5529868.1"/>
    </source>
</evidence>